<keyword evidence="3" id="KW-0804">Transcription</keyword>
<keyword evidence="1" id="KW-0805">Transcription regulation</keyword>
<dbReference type="Pfam" id="PF00356">
    <property type="entry name" value="LacI"/>
    <property type="match status" value="1"/>
</dbReference>
<accession>A0ABY7Z021</accession>
<dbReference type="CDD" id="cd01392">
    <property type="entry name" value="HTH_LacI"/>
    <property type="match status" value="1"/>
</dbReference>
<dbReference type="RefSeq" id="WP_282212496.1">
    <property type="nucleotide sequence ID" value="NZ_CP118247.1"/>
</dbReference>
<dbReference type="Proteomes" id="UP001222118">
    <property type="component" value="Chromosome"/>
</dbReference>
<evidence type="ECO:0000256" key="3">
    <source>
        <dbReference type="ARBA" id="ARBA00023163"/>
    </source>
</evidence>
<dbReference type="InterPro" id="IPR010982">
    <property type="entry name" value="Lambda_DNA-bd_dom_sf"/>
</dbReference>
<dbReference type="Gene3D" id="3.40.50.2300">
    <property type="match status" value="2"/>
</dbReference>
<dbReference type="SUPFAM" id="SSF53822">
    <property type="entry name" value="Periplasmic binding protein-like I"/>
    <property type="match status" value="1"/>
</dbReference>
<keyword evidence="6" id="KW-1185">Reference proteome</keyword>
<proteinExistence type="predicted"/>
<dbReference type="GO" id="GO:0003677">
    <property type="term" value="F:DNA binding"/>
    <property type="evidence" value="ECO:0007669"/>
    <property type="project" value="UniProtKB-KW"/>
</dbReference>
<evidence type="ECO:0000313" key="5">
    <source>
        <dbReference type="EMBL" id="WDR06983.1"/>
    </source>
</evidence>
<evidence type="ECO:0000256" key="1">
    <source>
        <dbReference type="ARBA" id="ARBA00023015"/>
    </source>
</evidence>
<sequence>MRVSIKSIAKDLNISHMTVSRALSAHPNVNAKTREMVLRRAQEVGYVKNRAANTMRGESTGIVGLLLPNIVNDFYARFANELGLLCSDSGLDLLVNLTNDDPAREQAGLDKLLTLQASSVIFVPTPGDETRPVSPRDSTHFIELIRTRSAERRCLLVEDEQALRAAIAHLAARGCRRIGYIGAAPGLSSGQRRQQAYLEALNEAGFVPDQTLTRLGDPGRNFGMASMIDLLDNPNAPDGVLCGGFEISNGALEGCLTRGVQFPNQLAFVGYGDPELYRWLAGGISTVSVDAESLARQAILMVLAGPDLADPILPQVQAHLVLRQSA</sequence>
<dbReference type="PANTHER" id="PTHR30146:SF109">
    <property type="entry name" value="HTH-TYPE TRANSCRIPTIONAL REGULATOR GALS"/>
    <property type="match status" value="1"/>
</dbReference>
<name>A0ABY7Z021_9HYPH</name>
<reference evidence="5 6" key="1">
    <citation type="submission" date="2023-02" db="EMBL/GenBank/DDBJ databases">
        <title>Devosia chondri sp. nov., isolated from the phycosphere of marine algae.</title>
        <authorList>
            <person name="Kim J.M."/>
            <person name="Lee J.K."/>
            <person name="Choi B.J."/>
            <person name="Bayburt H."/>
            <person name="Jeon C.O."/>
        </authorList>
    </citation>
    <scope>NUCLEOTIDE SEQUENCE [LARGE SCALE GENOMIC DNA]</scope>
    <source>
        <strain evidence="5 6">G2-5</strain>
    </source>
</reference>
<gene>
    <name evidence="5" type="ORF">PSQ90_05970</name>
</gene>
<evidence type="ECO:0000256" key="2">
    <source>
        <dbReference type="ARBA" id="ARBA00023125"/>
    </source>
</evidence>
<dbReference type="CDD" id="cd06267">
    <property type="entry name" value="PBP1_LacI_sugar_binding-like"/>
    <property type="match status" value="1"/>
</dbReference>
<dbReference type="InterPro" id="IPR046335">
    <property type="entry name" value="LacI/GalR-like_sensor"/>
</dbReference>
<dbReference type="PANTHER" id="PTHR30146">
    <property type="entry name" value="LACI-RELATED TRANSCRIPTIONAL REPRESSOR"/>
    <property type="match status" value="1"/>
</dbReference>
<dbReference type="SUPFAM" id="SSF47413">
    <property type="entry name" value="lambda repressor-like DNA-binding domains"/>
    <property type="match status" value="1"/>
</dbReference>
<evidence type="ECO:0000313" key="6">
    <source>
        <dbReference type="Proteomes" id="UP001222118"/>
    </source>
</evidence>
<protein>
    <submittedName>
        <fullName evidence="5">LacI family DNA-binding transcriptional regulator</fullName>
    </submittedName>
</protein>
<keyword evidence="2 5" id="KW-0238">DNA-binding</keyword>
<dbReference type="Pfam" id="PF13377">
    <property type="entry name" value="Peripla_BP_3"/>
    <property type="match status" value="1"/>
</dbReference>
<dbReference type="EMBL" id="CP118247">
    <property type="protein sequence ID" value="WDR06983.1"/>
    <property type="molecule type" value="Genomic_DNA"/>
</dbReference>
<dbReference type="PROSITE" id="PS50932">
    <property type="entry name" value="HTH_LACI_2"/>
    <property type="match status" value="1"/>
</dbReference>
<dbReference type="SMART" id="SM00354">
    <property type="entry name" value="HTH_LACI"/>
    <property type="match status" value="1"/>
</dbReference>
<dbReference type="InterPro" id="IPR000843">
    <property type="entry name" value="HTH_LacI"/>
</dbReference>
<evidence type="ECO:0000259" key="4">
    <source>
        <dbReference type="PROSITE" id="PS50932"/>
    </source>
</evidence>
<organism evidence="5 6">
    <name type="scientific">Devosia rhodophyticola</name>
    <dbReference type="NCBI Taxonomy" id="3026423"/>
    <lineage>
        <taxon>Bacteria</taxon>
        <taxon>Pseudomonadati</taxon>
        <taxon>Pseudomonadota</taxon>
        <taxon>Alphaproteobacteria</taxon>
        <taxon>Hyphomicrobiales</taxon>
        <taxon>Devosiaceae</taxon>
        <taxon>Devosia</taxon>
    </lineage>
</organism>
<dbReference type="Gene3D" id="1.10.260.40">
    <property type="entry name" value="lambda repressor-like DNA-binding domains"/>
    <property type="match status" value="1"/>
</dbReference>
<feature type="domain" description="HTH lacI-type" evidence="4">
    <location>
        <begin position="3"/>
        <end position="57"/>
    </location>
</feature>
<dbReference type="InterPro" id="IPR028082">
    <property type="entry name" value="Peripla_BP_I"/>
</dbReference>